<comment type="caution">
    <text evidence="1">The sequence shown here is derived from an EMBL/GenBank/DDBJ whole genome shotgun (WGS) entry which is preliminary data.</text>
</comment>
<protein>
    <submittedName>
        <fullName evidence="1">Uncharacterized protein</fullName>
    </submittedName>
</protein>
<evidence type="ECO:0000313" key="2">
    <source>
        <dbReference type="Proteomes" id="UP001209570"/>
    </source>
</evidence>
<dbReference type="EMBL" id="JAKCXM010000839">
    <property type="protein sequence ID" value="KAJ0391786.1"/>
    <property type="molecule type" value="Genomic_DNA"/>
</dbReference>
<dbReference type="AlphaFoldDB" id="A0AAD5M0Z3"/>
<sequence>MVLFKSWTFLSGTGSLDLSFGYLEIDDIVGPEQPETTPVIQPENLWEKLLEGSDEVTMAKLQQVTIEVSDSERSMSVRELFFHADYSESTTNIHKSRLVSIVAVIQGLLRAKDRGRLHCITLPSTIMSI</sequence>
<proteinExistence type="predicted"/>
<evidence type="ECO:0000313" key="1">
    <source>
        <dbReference type="EMBL" id="KAJ0391786.1"/>
    </source>
</evidence>
<dbReference type="Proteomes" id="UP001209570">
    <property type="component" value="Unassembled WGS sequence"/>
</dbReference>
<accession>A0AAD5M0Z3</accession>
<gene>
    <name evidence="1" type="ORF">P43SY_011236</name>
</gene>
<organism evidence="1 2">
    <name type="scientific">Pythium insidiosum</name>
    <name type="common">Pythiosis disease agent</name>
    <dbReference type="NCBI Taxonomy" id="114742"/>
    <lineage>
        <taxon>Eukaryota</taxon>
        <taxon>Sar</taxon>
        <taxon>Stramenopiles</taxon>
        <taxon>Oomycota</taxon>
        <taxon>Peronosporomycetes</taxon>
        <taxon>Pythiales</taxon>
        <taxon>Pythiaceae</taxon>
        <taxon>Pythium</taxon>
    </lineage>
</organism>
<name>A0AAD5M0Z3_PYTIN</name>
<reference evidence="1" key="1">
    <citation type="submission" date="2021-12" db="EMBL/GenBank/DDBJ databases">
        <title>Prjna785345.</title>
        <authorList>
            <person name="Rujirawat T."/>
            <person name="Krajaejun T."/>
        </authorList>
    </citation>
    <scope>NUCLEOTIDE SEQUENCE</scope>
    <source>
        <strain evidence="1">Pi057C3</strain>
    </source>
</reference>
<keyword evidence="2" id="KW-1185">Reference proteome</keyword>